<sequence>MFFEEFVAALLLAIHILREGKFNHFARESPPFTAGRDSAAAQRRLFTTSSKRSPDGVLSLVRPIARLSVPTNFLELDHESGQGSASA</sequence>
<gene>
    <name evidence="1" type="ORF">BAE27_08515</name>
</gene>
<reference evidence="1 2" key="1">
    <citation type="submission" date="2016-06" db="EMBL/GenBank/DDBJ databases">
        <title>Gene turnover analysis identifies the evolutionary adaptation of the extremophile Acidithiobacillus caldus.</title>
        <authorList>
            <person name="Zhang X."/>
        </authorList>
    </citation>
    <scope>NUCLEOTIDE SEQUENCE [LARGE SCALE GENOMIC DNA]</scope>
    <source>
        <strain evidence="1 2">DX</strain>
    </source>
</reference>
<dbReference type="Proteomes" id="UP000175616">
    <property type="component" value="Unassembled WGS sequence"/>
</dbReference>
<dbReference type="EMBL" id="LZYE01000224">
    <property type="protein sequence ID" value="OFC34902.1"/>
    <property type="molecule type" value="Genomic_DNA"/>
</dbReference>
<evidence type="ECO:0000313" key="2">
    <source>
        <dbReference type="Proteomes" id="UP000175616"/>
    </source>
</evidence>
<proteinExistence type="predicted"/>
<name>A0A1E7YM28_9PROT</name>
<comment type="caution">
    <text evidence="1">The sequence shown here is derived from an EMBL/GenBank/DDBJ whole genome shotgun (WGS) entry which is preliminary data.</text>
</comment>
<accession>A0A1E7YM28</accession>
<organism evidence="1 2">
    <name type="scientific">Acidithiobacillus caldus</name>
    <dbReference type="NCBI Taxonomy" id="33059"/>
    <lineage>
        <taxon>Bacteria</taxon>
        <taxon>Pseudomonadati</taxon>
        <taxon>Pseudomonadota</taxon>
        <taxon>Acidithiobacillia</taxon>
        <taxon>Acidithiobacillales</taxon>
        <taxon>Acidithiobacillaceae</taxon>
        <taxon>Acidithiobacillus</taxon>
    </lineage>
</organism>
<evidence type="ECO:0000313" key="1">
    <source>
        <dbReference type="EMBL" id="OFC34902.1"/>
    </source>
</evidence>
<protein>
    <submittedName>
        <fullName evidence="1">Uncharacterized protein</fullName>
    </submittedName>
</protein>
<dbReference type="AlphaFoldDB" id="A0A1E7YM28"/>